<reference evidence="1" key="2">
    <citation type="journal article" date="2016" name="Mol. Ecol.">
        <title>Population genomics of the filarial nematode parasite Wuchereria bancrofti from mosquitoes.</title>
        <authorList>
            <person name="Small S.T."/>
            <person name="Reimer L.J."/>
            <person name="Tisch D.J."/>
            <person name="King C.L."/>
            <person name="Christensen B.M."/>
            <person name="Siba P.M."/>
            <person name="Kazura J.W."/>
            <person name="Serre D."/>
            <person name="Zimmerman P.A."/>
        </authorList>
    </citation>
    <scope>NUCLEOTIDE SEQUENCE</scope>
    <source>
        <strain evidence="1">pt0022</strain>
    </source>
</reference>
<organism evidence="1 2">
    <name type="scientific">Wuchereria bancrofti</name>
    <dbReference type="NCBI Taxonomy" id="6293"/>
    <lineage>
        <taxon>Eukaryota</taxon>
        <taxon>Metazoa</taxon>
        <taxon>Ecdysozoa</taxon>
        <taxon>Nematoda</taxon>
        <taxon>Chromadorea</taxon>
        <taxon>Rhabditida</taxon>
        <taxon>Spirurina</taxon>
        <taxon>Spiruromorpha</taxon>
        <taxon>Filarioidea</taxon>
        <taxon>Onchocercidae</taxon>
        <taxon>Wuchereria</taxon>
    </lineage>
</organism>
<evidence type="ECO:0000313" key="2">
    <source>
        <dbReference type="WBParaSite" id="mrna-Wban_06850"/>
    </source>
</evidence>
<sequence>MVDIPGSWHQNICRGFIGLTNLVLSNFCKRFGVRNAADLVHEPSASGLFFFVLQSLSRVRNKQEFIRLILIVE</sequence>
<proteinExistence type="predicted"/>
<dbReference type="Proteomes" id="UP000093561">
    <property type="component" value="Unassembled WGS sequence"/>
</dbReference>
<protein>
    <submittedName>
        <fullName evidence="2">Uncharacterized protein</fullName>
    </submittedName>
</protein>
<accession>A0AAF5PXK3</accession>
<dbReference type="AlphaFoldDB" id="A0AAF5PXK3"/>
<name>A0AAF5PXK3_WUCBA</name>
<reference evidence="1" key="1">
    <citation type="submission" date="2015-03" db="EMBL/GenBank/DDBJ databases">
        <title>Wuchereria bancrofti Genome Sequencing Papua New Guinea Strain.</title>
        <authorList>
            <person name="Small S.T."/>
            <person name="Serre D."/>
            <person name="Zimmerman P.A."/>
        </authorList>
    </citation>
    <scope>NUCLEOTIDE SEQUENCE [LARGE SCALE GENOMIC DNA]</scope>
    <source>
        <strain evidence="1">pt0022</strain>
    </source>
</reference>
<reference evidence="2" key="3">
    <citation type="submission" date="2024-02" db="UniProtKB">
        <authorList>
            <consortium name="WormBaseParasite"/>
        </authorList>
    </citation>
    <scope>IDENTIFICATION</scope>
    <source>
        <strain evidence="2">pt0022</strain>
    </source>
</reference>
<evidence type="ECO:0000313" key="1">
    <source>
        <dbReference type="Proteomes" id="UP000093561"/>
    </source>
</evidence>
<dbReference type="WBParaSite" id="mrna-Wban_06850">
    <property type="protein sequence ID" value="mrna-Wban_06850"/>
    <property type="gene ID" value="Wban_06850"/>
</dbReference>